<feature type="compositionally biased region" description="Basic and acidic residues" evidence="1">
    <location>
        <begin position="20"/>
        <end position="30"/>
    </location>
</feature>
<evidence type="ECO:0000313" key="3">
    <source>
        <dbReference type="EMBL" id="SMP55991.1"/>
    </source>
</evidence>
<dbReference type="GO" id="GO:0016757">
    <property type="term" value="F:glycosyltransferase activity"/>
    <property type="evidence" value="ECO:0007669"/>
    <property type="project" value="UniProtKB-KW"/>
</dbReference>
<accession>A0ABY1Q519</accession>
<keyword evidence="4" id="KW-1185">Reference proteome</keyword>
<protein>
    <submittedName>
        <fullName evidence="3">Dolichol-phosphate mannosyltransferase</fullName>
    </submittedName>
</protein>
<reference evidence="3 4" key="1">
    <citation type="submission" date="2017-05" db="EMBL/GenBank/DDBJ databases">
        <authorList>
            <person name="Varghese N."/>
            <person name="Submissions S."/>
        </authorList>
    </citation>
    <scope>NUCLEOTIDE SEQUENCE [LARGE SCALE GENOMIC DNA]</scope>
    <source>
        <strain evidence="3 4">DSM 25457</strain>
    </source>
</reference>
<dbReference type="PANTHER" id="PTHR48090">
    <property type="entry name" value="UNDECAPRENYL-PHOSPHATE 4-DEOXY-4-FORMAMIDO-L-ARABINOSE TRANSFERASE-RELATED"/>
    <property type="match status" value="1"/>
</dbReference>
<evidence type="ECO:0000259" key="2">
    <source>
        <dbReference type="Pfam" id="PF00535"/>
    </source>
</evidence>
<dbReference type="SUPFAM" id="SSF53448">
    <property type="entry name" value="Nucleotide-diphospho-sugar transferases"/>
    <property type="match status" value="1"/>
</dbReference>
<sequence length="288" mass="32211">MTDDFQSDECSTPFNADANCRPKENCSSRDSSARDWATQWLVALPVYNEVDYVDEVLDQVLMHAGRILVIDDGSSDGTSEKLKARQAEDPKRISVVHHGKNRGYGAALQSAFKYTLEHDFAGVVTLDCDGQHQPHRIPRFIEAAKSADIVSGSRYLKKYEGDDEPPQERMFINRRITADINERLGFSLTDAFCGFKAYRANALEAMQITDEGYAMPLELWVQAAAAGLSVMEVPVPLIYLDLDRSFGGSLDHAETRLKYYNQVLDDALDTVREQGRLPETLAKKINPA</sequence>
<dbReference type="CDD" id="cd04179">
    <property type="entry name" value="DPM_DPG-synthase_like"/>
    <property type="match status" value="1"/>
</dbReference>
<comment type="caution">
    <text evidence="3">The sequence shown here is derived from an EMBL/GenBank/DDBJ whole genome shotgun (WGS) entry which is preliminary data.</text>
</comment>
<dbReference type="Proteomes" id="UP001158067">
    <property type="component" value="Unassembled WGS sequence"/>
</dbReference>
<evidence type="ECO:0000256" key="1">
    <source>
        <dbReference type="SAM" id="MobiDB-lite"/>
    </source>
</evidence>
<gene>
    <name evidence="3" type="ORF">SAMN06265222_10568</name>
</gene>
<keyword evidence="3" id="KW-0808">Transferase</keyword>
<dbReference type="InterPro" id="IPR001173">
    <property type="entry name" value="Glyco_trans_2-like"/>
</dbReference>
<evidence type="ECO:0000313" key="4">
    <source>
        <dbReference type="Proteomes" id="UP001158067"/>
    </source>
</evidence>
<dbReference type="PANTHER" id="PTHR48090:SF7">
    <property type="entry name" value="RFBJ PROTEIN"/>
    <property type="match status" value="1"/>
</dbReference>
<dbReference type="EMBL" id="FXUG01000005">
    <property type="protein sequence ID" value="SMP55991.1"/>
    <property type="molecule type" value="Genomic_DNA"/>
</dbReference>
<keyword evidence="3" id="KW-0328">Glycosyltransferase</keyword>
<dbReference type="InterPro" id="IPR050256">
    <property type="entry name" value="Glycosyltransferase_2"/>
</dbReference>
<feature type="domain" description="Glycosyltransferase 2-like" evidence="2">
    <location>
        <begin position="42"/>
        <end position="204"/>
    </location>
</feature>
<dbReference type="Gene3D" id="3.90.550.10">
    <property type="entry name" value="Spore Coat Polysaccharide Biosynthesis Protein SpsA, Chain A"/>
    <property type="match status" value="1"/>
</dbReference>
<dbReference type="Pfam" id="PF00535">
    <property type="entry name" value="Glycos_transf_2"/>
    <property type="match status" value="1"/>
</dbReference>
<name>A0ABY1Q519_9BACT</name>
<proteinExistence type="predicted"/>
<dbReference type="RefSeq" id="WP_283432542.1">
    <property type="nucleotide sequence ID" value="NZ_FXUG01000005.1"/>
</dbReference>
<dbReference type="InterPro" id="IPR029044">
    <property type="entry name" value="Nucleotide-diphossugar_trans"/>
</dbReference>
<feature type="region of interest" description="Disordered" evidence="1">
    <location>
        <begin position="1"/>
        <end position="30"/>
    </location>
</feature>
<organism evidence="3 4">
    <name type="scientific">Neorhodopirellula lusitana</name>
    <dbReference type="NCBI Taxonomy" id="445327"/>
    <lineage>
        <taxon>Bacteria</taxon>
        <taxon>Pseudomonadati</taxon>
        <taxon>Planctomycetota</taxon>
        <taxon>Planctomycetia</taxon>
        <taxon>Pirellulales</taxon>
        <taxon>Pirellulaceae</taxon>
        <taxon>Neorhodopirellula</taxon>
    </lineage>
</organism>